<dbReference type="GO" id="GO:0052689">
    <property type="term" value="F:carboxylic ester hydrolase activity"/>
    <property type="evidence" value="ECO:0007669"/>
    <property type="project" value="UniProtKB-ARBA"/>
</dbReference>
<dbReference type="RefSeq" id="WP_337308650.1">
    <property type="nucleotide sequence ID" value="NZ_JAEKNS010000014.1"/>
</dbReference>
<organism evidence="5 6">
    <name type="scientific">Candidatus Aeolococcus gillhamiae</name>
    <dbReference type="NCBI Taxonomy" id="3127015"/>
    <lineage>
        <taxon>Bacteria</taxon>
        <taxon>Bacillati</taxon>
        <taxon>Candidatus Dormiibacterota</taxon>
        <taxon>Candidatus Dormibacteria</taxon>
        <taxon>Candidatus Aeolococcales</taxon>
        <taxon>Candidatus Aeolococcaceae</taxon>
        <taxon>Candidatus Aeolococcus</taxon>
    </lineage>
</organism>
<proteinExistence type="predicted"/>
<dbReference type="SUPFAM" id="SSF53474">
    <property type="entry name" value="alpha/beta-Hydrolases"/>
    <property type="match status" value="1"/>
</dbReference>
<dbReference type="AlphaFoldDB" id="A0A2W5ZDQ7"/>
<dbReference type="EMBL" id="QHBU01000130">
    <property type="protein sequence ID" value="PZR80946.1"/>
    <property type="molecule type" value="Genomic_DNA"/>
</dbReference>
<dbReference type="PANTHER" id="PTHR22946:SF9">
    <property type="entry name" value="POLYKETIDE TRANSFERASE AF380"/>
    <property type="match status" value="1"/>
</dbReference>
<keyword evidence="1 5" id="KW-0378">Hydrolase</keyword>
<dbReference type="Proteomes" id="UP000248724">
    <property type="component" value="Unassembled WGS sequence"/>
</dbReference>
<name>A0A2W5ZDQ7_9BACT</name>
<feature type="chain" id="PRO_5016104872" evidence="2">
    <location>
        <begin position="28"/>
        <end position="352"/>
    </location>
</feature>
<evidence type="ECO:0000313" key="7">
    <source>
        <dbReference type="Proteomes" id="UP000606991"/>
    </source>
</evidence>
<dbReference type="EMBL" id="JAEKNS010000014">
    <property type="protein sequence ID" value="MBJ7593405.1"/>
    <property type="molecule type" value="Genomic_DNA"/>
</dbReference>
<gene>
    <name evidence="5" type="ORF">DLM65_07160</name>
    <name evidence="4" type="ORF">JF886_00845</name>
</gene>
<accession>A0A934MYC7</accession>
<protein>
    <submittedName>
        <fullName evidence="4">Alpha/beta fold hydrolase</fullName>
    </submittedName>
    <submittedName>
        <fullName evidence="5">Alpha/beta hydrolase</fullName>
    </submittedName>
</protein>
<evidence type="ECO:0000313" key="4">
    <source>
        <dbReference type="EMBL" id="MBJ7593405.1"/>
    </source>
</evidence>
<reference evidence="4 7" key="3">
    <citation type="submission" date="2020-10" db="EMBL/GenBank/DDBJ databases">
        <title>Ca. Dormibacterota MAGs.</title>
        <authorList>
            <person name="Montgomery K."/>
        </authorList>
    </citation>
    <scope>NUCLEOTIDE SEQUENCE [LARGE SCALE GENOMIC DNA]</scope>
    <source>
        <strain evidence="4">SC8812_S17_18</strain>
    </source>
</reference>
<dbReference type="Gene3D" id="3.40.50.1820">
    <property type="entry name" value="alpha/beta hydrolase"/>
    <property type="match status" value="1"/>
</dbReference>
<evidence type="ECO:0000256" key="1">
    <source>
        <dbReference type="ARBA" id="ARBA00022801"/>
    </source>
</evidence>
<accession>A0A2W5ZDQ7</accession>
<reference evidence="5 6" key="1">
    <citation type="journal article" date="2017" name="Nature">
        <title>Atmospheric trace gases support primary production in Antarctic desert surface soil.</title>
        <authorList>
            <person name="Ji M."/>
            <person name="Greening C."/>
            <person name="Vanwonterghem I."/>
            <person name="Carere C.R."/>
            <person name="Bay S.K."/>
            <person name="Steen J.A."/>
            <person name="Montgomery K."/>
            <person name="Lines T."/>
            <person name="Beardall J."/>
            <person name="van Dorst J."/>
            <person name="Snape I."/>
            <person name="Stott M.B."/>
            <person name="Hugenholtz P."/>
            <person name="Ferrari B.C."/>
        </authorList>
    </citation>
    <scope>NUCLEOTIDE SEQUENCE [LARGE SCALE GENOMIC DNA]</scope>
    <source>
        <strain evidence="5">RRmetagenome_bin12</strain>
    </source>
</reference>
<dbReference type="Proteomes" id="UP000606991">
    <property type="component" value="Unassembled WGS sequence"/>
</dbReference>
<feature type="domain" description="Serine aminopeptidase S33" evidence="3">
    <location>
        <begin position="117"/>
        <end position="238"/>
    </location>
</feature>
<reference evidence="5" key="2">
    <citation type="submission" date="2018-05" db="EMBL/GenBank/DDBJ databases">
        <authorList>
            <person name="Ferrari B."/>
        </authorList>
    </citation>
    <scope>NUCLEOTIDE SEQUENCE</scope>
    <source>
        <strain evidence="5">RRmetagenome_bin12</strain>
    </source>
</reference>
<dbReference type="Pfam" id="PF12146">
    <property type="entry name" value="Hydrolase_4"/>
    <property type="match status" value="1"/>
</dbReference>
<keyword evidence="2" id="KW-0732">Signal</keyword>
<feature type="signal peptide" evidence="2">
    <location>
        <begin position="1"/>
        <end position="27"/>
    </location>
</feature>
<comment type="caution">
    <text evidence="5">The sequence shown here is derived from an EMBL/GenBank/DDBJ whole genome shotgun (WGS) entry which is preliminary data.</text>
</comment>
<evidence type="ECO:0000313" key="6">
    <source>
        <dbReference type="Proteomes" id="UP000248724"/>
    </source>
</evidence>
<dbReference type="PANTHER" id="PTHR22946">
    <property type="entry name" value="DIENELACTONE HYDROLASE DOMAIN-CONTAINING PROTEIN-RELATED"/>
    <property type="match status" value="1"/>
</dbReference>
<dbReference type="InterPro" id="IPR050261">
    <property type="entry name" value="FrsA_esterase"/>
</dbReference>
<evidence type="ECO:0000259" key="3">
    <source>
        <dbReference type="Pfam" id="PF12146"/>
    </source>
</evidence>
<dbReference type="InterPro" id="IPR022742">
    <property type="entry name" value="Hydrolase_4"/>
</dbReference>
<sequence length="352" mass="37226">MTPRTARLCAGVLLVAAAVFGVVRLTAAPTAPAASARATPTAHATATASINAAPLDPLTIAAMRARAYAASTLTTVRSDGDQGGYVNSVVSFVSDGLIEYALQSVPDGSRPAAGWPVVILSHGYIDPRTYRTDDSSYAQFIATLARAGYLVLKPDFRGHGRSQGVPEGGYLSPVYTYDLLNLISTVKVDPRVDASRIGLFGHSLGGYQALRAMVISTSVKAAVFMSAVVGSLDDIFFHWSTVTATPTAAPPPVQQQVAQSLIANRGTPKTDPNFYNEASAINYVSASTAAVQIDEDVSDSQVPKLFSDHLYAALQAAGKTVEYVPYLGDDHQFTRNRAAVLGNVLAFYRTHL</sequence>
<evidence type="ECO:0000313" key="5">
    <source>
        <dbReference type="EMBL" id="PZR80946.1"/>
    </source>
</evidence>
<evidence type="ECO:0000256" key="2">
    <source>
        <dbReference type="SAM" id="SignalP"/>
    </source>
</evidence>
<dbReference type="InterPro" id="IPR029058">
    <property type="entry name" value="AB_hydrolase_fold"/>
</dbReference>